<dbReference type="PRINTS" id="PR00452">
    <property type="entry name" value="SH3DOMAIN"/>
</dbReference>
<protein>
    <recommendedName>
        <fullName evidence="9">BAR-domain-containing protein</fullName>
    </recommendedName>
</protein>
<dbReference type="InterPro" id="IPR050384">
    <property type="entry name" value="Endophilin_SH3RF"/>
</dbReference>
<dbReference type="CDD" id="cd00174">
    <property type="entry name" value="SH3"/>
    <property type="match status" value="1"/>
</dbReference>
<evidence type="ECO:0000259" key="6">
    <source>
        <dbReference type="PROSITE" id="PS51021"/>
    </source>
</evidence>
<dbReference type="InterPro" id="IPR001452">
    <property type="entry name" value="SH3_domain"/>
</dbReference>
<dbReference type="Pfam" id="PF00018">
    <property type="entry name" value="SH3_1"/>
    <property type="match status" value="1"/>
</dbReference>
<evidence type="ECO:0000259" key="5">
    <source>
        <dbReference type="PROSITE" id="PS50002"/>
    </source>
</evidence>
<accession>A0A8K0JLP1</accession>
<dbReference type="PANTHER" id="PTHR14167:SF116">
    <property type="entry name" value="CAP, ISOFORM AC"/>
    <property type="match status" value="1"/>
</dbReference>
<evidence type="ECO:0000313" key="8">
    <source>
        <dbReference type="Proteomes" id="UP000812966"/>
    </source>
</evidence>
<proteinExistence type="predicted"/>
<dbReference type="InterPro" id="IPR004148">
    <property type="entry name" value="BAR_dom"/>
</dbReference>
<comment type="caution">
    <text evidence="7">The sequence shown here is derived from an EMBL/GenBank/DDBJ whole genome shotgun (WGS) entry which is preliminary data.</text>
</comment>
<dbReference type="Gene3D" id="1.20.1270.60">
    <property type="entry name" value="Arfaptin homology (AH) domain/BAR domain"/>
    <property type="match status" value="1"/>
</dbReference>
<evidence type="ECO:0000256" key="1">
    <source>
        <dbReference type="ARBA" id="ARBA00022443"/>
    </source>
</evidence>
<feature type="domain" description="BAR" evidence="6">
    <location>
        <begin position="17"/>
        <end position="259"/>
    </location>
</feature>
<keyword evidence="8" id="KW-1185">Reference proteome</keyword>
<dbReference type="Pfam" id="PF03114">
    <property type="entry name" value="BAR"/>
    <property type="match status" value="1"/>
</dbReference>
<dbReference type="Proteomes" id="UP000812966">
    <property type="component" value="Unassembled WGS sequence"/>
</dbReference>
<dbReference type="PROSITE" id="PS50002">
    <property type="entry name" value="SH3"/>
    <property type="match status" value="1"/>
</dbReference>
<reference evidence="7" key="1">
    <citation type="submission" date="2020-04" db="EMBL/GenBank/DDBJ databases">
        <title>Analysis of mating type loci in Filobasidium floriforme.</title>
        <authorList>
            <person name="Nowrousian M."/>
        </authorList>
    </citation>
    <scope>NUCLEOTIDE SEQUENCE</scope>
    <source>
        <strain evidence="7">CBS 6242</strain>
    </source>
</reference>
<feature type="compositionally biased region" description="Basic and acidic residues" evidence="4">
    <location>
        <begin position="359"/>
        <end position="389"/>
    </location>
</feature>
<dbReference type="GO" id="GO:0005737">
    <property type="term" value="C:cytoplasm"/>
    <property type="evidence" value="ECO:0007669"/>
    <property type="project" value="InterPro"/>
</dbReference>
<evidence type="ECO:0000313" key="7">
    <source>
        <dbReference type="EMBL" id="KAG7529011.1"/>
    </source>
</evidence>
<feature type="coiled-coil region" evidence="3">
    <location>
        <begin position="148"/>
        <end position="206"/>
    </location>
</feature>
<dbReference type="InterPro" id="IPR027267">
    <property type="entry name" value="AH/BAR_dom_sf"/>
</dbReference>
<gene>
    <name evidence="7" type="ORF">FFLO_05834</name>
</gene>
<sequence length="607" mass="66016">MFKKSAKQLDKLSQWTGETFFKEGKTELSPEFREFEKEVELRKNGIERLHATSIPYHAGLAKKKPTPDPYPTDSHSAKEKILAGEALGLVMISHGEDLQNASRGYGGISGEGGKLGEMLEKFGRGRCRVAAAQEEFTNRLGENYVAGMENALEVVKEYLAQRKKLDSKRLALDAATRKMNTSKKENRGLEEEVNVAQARYEEAQEDTHSRMVMVQDCEAQQMAELTDFLEAEMEFVQSYYEILSELKSDWERSGSSATSRPRSKSTSAVPKTQAPAPSRTTSSSRLSSMLGGGRPALPSRQNSSKPTSDDDANGNTRGNRDRAFSNASASSKKEKKSSFIPKFGSMGKKSTIASSALGSKERYGSLDDREGLRDSSEHEVGRLGLPRDVDDSDEDSDDDRYGRKETYGRASPAATYASGGRSRSHSDVSGAQARFVAGSAPTARTSTPPFKRTITVPAHNTIAESRESHEGGRALVKVLYDYDGKAADELSIRVGDIIEVTRTVSTDWCIGENERGESGLFPSTYTEPYDASATVKKAPPALPSRTSSSLAIPTEGARRAPPVFGAPMPGSRSPGGNYSNNGSARLAPPIVTRHASSDTETDEDPFN</sequence>
<dbReference type="SMART" id="SM00721">
    <property type="entry name" value="BAR"/>
    <property type="match status" value="1"/>
</dbReference>
<keyword evidence="1 2" id="KW-0728">SH3 domain</keyword>
<feature type="compositionally biased region" description="Polar residues" evidence="4">
    <location>
        <begin position="574"/>
        <end position="583"/>
    </location>
</feature>
<feature type="compositionally biased region" description="Low complexity" evidence="4">
    <location>
        <begin position="278"/>
        <end position="289"/>
    </location>
</feature>
<dbReference type="PROSITE" id="PS51021">
    <property type="entry name" value="BAR"/>
    <property type="match status" value="1"/>
</dbReference>
<evidence type="ECO:0000256" key="4">
    <source>
        <dbReference type="SAM" id="MobiDB-lite"/>
    </source>
</evidence>
<feature type="region of interest" description="Disordered" evidence="4">
    <location>
        <begin position="250"/>
        <end position="428"/>
    </location>
</feature>
<name>A0A8K0JLP1_9TREE</name>
<feature type="domain" description="SH3" evidence="5">
    <location>
        <begin position="471"/>
        <end position="531"/>
    </location>
</feature>
<dbReference type="AlphaFoldDB" id="A0A8K0JLP1"/>
<keyword evidence="3" id="KW-0175">Coiled coil</keyword>
<dbReference type="SUPFAM" id="SSF50044">
    <property type="entry name" value="SH3-domain"/>
    <property type="match status" value="1"/>
</dbReference>
<dbReference type="EMBL" id="JABELV010000160">
    <property type="protein sequence ID" value="KAG7529011.1"/>
    <property type="molecule type" value="Genomic_DNA"/>
</dbReference>
<dbReference type="InterPro" id="IPR036028">
    <property type="entry name" value="SH3-like_dom_sf"/>
</dbReference>
<organism evidence="7 8">
    <name type="scientific">Filobasidium floriforme</name>
    <dbReference type="NCBI Taxonomy" id="5210"/>
    <lineage>
        <taxon>Eukaryota</taxon>
        <taxon>Fungi</taxon>
        <taxon>Dikarya</taxon>
        <taxon>Basidiomycota</taxon>
        <taxon>Agaricomycotina</taxon>
        <taxon>Tremellomycetes</taxon>
        <taxon>Filobasidiales</taxon>
        <taxon>Filobasidiaceae</taxon>
        <taxon>Filobasidium</taxon>
    </lineage>
</organism>
<dbReference type="SUPFAM" id="SSF103657">
    <property type="entry name" value="BAR/IMD domain-like"/>
    <property type="match status" value="1"/>
</dbReference>
<feature type="compositionally biased region" description="Polar residues" evidence="4">
    <location>
        <begin position="253"/>
        <end position="270"/>
    </location>
</feature>
<evidence type="ECO:0000256" key="3">
    <source>
        <dbReference type="SAM" id="Coils"/>
    </source>
</evidence>
<dbReference type="SMART" id="SM00326">
    <property type="entry name" value="SH3"/>
    <property type="match status" value="1"/>
</dbReference>
<dbReference type="Gene3D" id="2.30.30.40">
    <property type="entry name" value="SH3 Domains"/>
    <property type="match status" value="1"/>
</dbReference>
<feature type="region of interest" description="Disordered" evidence="4">
    <location>
        <begin position="536"/>
        <end position="607"/>
    </location>
</feature>
<evidence type="ECO:0008006" key="9">
    <source>
        <dbReference type="Google" id="ProtNLM"/>
    </source>
</evidence>
<dbReference type="PANTHER" id="PTHR14167">
    <property type="entry name" value="SH3 DOMAIN-CONTAINING"/>
    <property type="match status" value="1"/>
</dbReference>
<evidence type="ECO:0000256" key="2">
    <source>
        <dbReference type="PROSITE-ProRule" id="PRU00192"/>
    </source>
</evidence>